<keyword evidence="3" id="KW-1185">Reference proteome</keyword>
<dbReference type="EMBL" id="AGBF01000001">
    <property type="protein sequence ID" value="EGX61697.1"/>
    <property type="molecule type" value="Genomic_DNA"/>
</dbReference>
<gene>
    <name evidence="2" type="ORF">SZN_00010</name>
</gene>
<comment type="caution">
    <text evidence="2">The sequence shown here is derived from an EMBL/GenBank/DDBJ whole genome shotgun (WGS) entry which is preliminary data.</text>
</comment>
<evidence type="ECO:0000313" key="3">
    <source>
        <dbReference type="Proteomes" id="UP000004217"/>
    </source>
</evidence>
<protein>
    <submittedName>
        <fullName evidence="2">Uncharacterized protein</fullName>
    </submittedName>
</protein>
<feature type="region of interest" description="Disordered" evidence="1">
    <location>
        <begin position="1"/>
        <end position="22"/>
    </location>
</feature>
<dbReference type="Proteomes" id="UP000004217">
    <property type="component" value="Unassembled WGS sequence"/>
</dbReference>
<dbReference type="AlphaFoldDB" id="G2G3F1"/>
<dbReference type="PATRIC" id="fig|700597.3.peg.1"/>
<name>G2G3F1_9ACTN</name>
<proteinExistence type="predicted"/>
<organism evidence="2 3">
    <name type="scientific">Streptomyces zinciresistens K42</name>
    <dbReference type="NCBI Taxonomy" id="700597"/>
    <lineage>
        <taxon>Bacteria</taxon>
        <taxon>Bacillati</taxon>
        <taxon>Actinomycetota</taxon>
        <taxon>Actinomycetes</taxon>
        <taxon>Kitasatosporales</taxon>
        <taxon>Streptomycetaceae</taxon>
        <taxon>Streptomyces</taxon>
    </lineage>
</organism>
<evidence type="ECO:0000313" key="2">
    <source>
        <dbReference type="EMBL" id="EGX61697.1"/>
    </source>
</evidence>
<reference evidence="2 3" key="1">
    <citation type="submission" date="2011-08" db="EMBL/GenBank/DDBJ databases">
        <authorList>
            <person name="Lin Y."/>
            <person name="Hao X."/>
            <person name="Johnstone L."/>
            <person name="Miller S.J."/>
            <person name="Wei G."/>
            <person name="Rensing C."/>
        </authorList>
    </citation>
    <scope>NUCLEOTIDE SEQUENCE [LARGE SCALE GENOMIC DNA]</scope>
    <source>
        <strain evidence="2 3">K42</strain>
    </source>
</reference>
<sequence length="259" mass="27291">MCSTTSPMAEGPNSGAEPDAVGTLPEYAQEPAVVTALGVLRAGGVTLATVPGRKMLYREWHSAQGPQGAFVWPGAGRTLEVVWFINGAQDERGMRTRDTRSVRAARNQALDGIASVFQAAGWNVWRVESRRTATRRALRMDVTPPAEDDPQSVISEEEAEALVAEFGIGEGDLDEAVHDAANEDGADEYNGGAHPESSDADAYEQVHEAADARASSVNNQGATAQVQFLAECCGTVEGLRSLLGDLTSSPAAAKSMSTS</sequence>
<accession>G2G3F1</accession>
<evidence type="ECO:0000256" key="1">
    <source>
        <dbReference type="SAM" id="MobiDB-lite"/>
    </source>
</evidence>